<keyword evidence="8 11" id="KW-0010">Activator</keyword>
<dbReference type="EMBL" id="AM458594">
    <property type="protein sequence ID" value="CAN81109.1"/>
    <property type="molecule type" value="Genomic_DNA"/>
</dbReference>
<dbReference type="SUPFAM" id="SSF46689">
    <property type="entry name" value="Homeodomain-like"/>
    <property type="match status" value="1"/>
</dbReference>
<evidence type="ECO:0000256" key="7">
    <source>
        <dbReference type="ARBA" id="ARBA00023125"/>
    </source>
</evidence>
<dbReference type="PROSITE" id="PS51294">
    <property type="entry name" value="HTH_MYB"/>
    <property type="match status" value="1"/>
</dbReference>
<dbReference type="InterPro" id="IPR001789">
    <property type="entry name" value="Sig_transdc_resp-reg_receiver"/>
</dbReference>
<dbReference type="AlphaFoldDB" id="A5BGD4"/>
<organism evidence="16">
    <name type="scientific">Vitis vinifera</name>
    <name type="common">Grape</name>
    <dbReference type="NCBI Taxonomy" id="29760"/>
    <lineage>
        <taxon>Eukaryota</taxon>
        <taxon>Viridiplantae</taxon>
        <taxon>Streptophyta</taxon>
        <taxon>Embryophyta</taxon>
        <taxon>Tracheophyta</taxon>
        <taxon>Spermatophyta</taxon>
        <taxon>Magnoliopsida</taxon>
        <taxon>eudicotyledons</taxon>
        <taxon>Gunneridae</taxon>
        <taxon>Pentapetalae</taxon>
        <taxon>rosids</taxon>
        <taxon>Vitales</taxon>
        <taxon>Vitaceae</taxon>
        <taxon>Viteae</taxon>
        <taxon>Vitis</taxon>
    </lineage>
</organism>
<keyword evidence="6 11" id="KW-0805">Transcription regulation</keyword>
<dbReference type="SMART" id="SM00448">
    <property type="entry name" value="REC"/>
    <property type="match status" value="1"/>
</dbReference>
<dbReference type="CDD" id="cd17584">
    <property type="entry name" value="REC_typeB_ARR-like"/>
    <property type="match status" value="1"/>
</dbReference>
<dbReference type="SUPFAM" id="SSF52172">
    <property type="entry name" value="CheY-like"/>
    <property type="match status" value="1"/>
</dbReference>
<protein>
    <recommendedName>
        <fullName evidence="11">Two-component response regulator</fullName>
    </recommendedName>
</protein>
<comment type="similarity">
    <text evidence="2">Belongs to the ARR family. Type-B subfamily.</text>
</comment>
<evidence type="ECO:0000256" key="13">
    <source>
        <dbReference type="SAM" id="MobiDB-lite"/>
    </source>
</evidence>
<gene>
    <name evidence="16" type="ORF">VITISV_010435</name>
</gene>
<dbReference type="PANTHER" id="PTHR43874:SF7">
    <property type="entry name" value="TWO-COMPONENT RESPONSE REGULATOR ARR10"/>
    <property type="match status" value="1"/>
</dbReference>
<comment type="function">
    <text evidence="11">Transcriptional activator that binds specific DNA sequence.</text>
</comment>
<proteinExistence type="inferred from homology"/>
<dbReference type="GO" id="GO:0003677">
    <property type="term" value="F:DNA binding"/>
    <property type="evidence" value="ECO:0007669"/>
    <property type="project" value="UniProtKB-KW"/>
</dbReference>
<evidence type="ECO:0000256" key="12">
    <source>
        <dbReference type="PROSITE-ProRule" id="PRU00169"/>
    </source>
</evidence>
<dbReference type="InterPro" id="IPR006447">
    <property type="entry name" value="Myb_dom_plants"/>
</dbReference>
<evidence type="ECO:0000256" key="5">
    <source>
        <dbReference type="ARBA" id="ARBA00023012"/>
    </source>
</evidence>
<dbReference type="PROSITE" id="PS50110">
    <property type="entry name" value="RESPONSE_REGULATORY"/>
    <property type="match status" value="1"/>
</dbReference>
<dbReference type="InterPro" id="IPR045279">
    <property type="entry name" value="ARR-like"/>
</dbReference>
<dbReference type="GO" id="GO:0003700">
    <property type="term" value="F:DNA-binding transcription factor activity"/>
    <property type="evidence" value="ECO:0007669"/>
    <property type="project" value="UniProtKB-UniRule"/>
</dbReference>
<evidence type="ECO:0000256" key="3">
    <source>
        <dbReference type="ARBA" id="ARBA00022553"/>
    </source>
</evidence>
<comment type="subcellular location">
    <subcellularLocation>
        <location evidence="1 11">Nucleus</location>
    </subcellularLocation>
</comment>
<dbReference type="PANTHER" id="PTHR43874">
    <property type="entry name" value="TWO-COMPONENT RESPONSE REGULATOR"/>
    <property type="match status" value="1"/>
</dbReference>
<evidence type="ECO:0000256" key="1">
    <source>
        <dbReference type="ARBA" id="ARBA00004123"/>
    </source>
</evidence>
<name>A5BGD4_VITVI</name>
<reference evidence="16" key="1">
    <citation type="journal article" date="2007" name="PLoS ONE">
        <title>The first genome sequence of an elite grapevine cultivar (Pinot noir Vitis vinifera L.): coping with a highly heterozygous genome.</title>
        <authorList>
            <person name="Velasco R."/>
            <person name="Zharkikh A."/>
            <person name="Troggio M."/>
            <person name="Cartwright D.A."/>
            <person name="Cestaro A."/>
            <person name="Pruss D."/>
            <person name="Pindo M."/>
            <person name="FitzGerald L.M."/>
            <person name="Vezzulli S."/>
            <person name="Reid J."/>
            <person name="Malacarne G."/>
            <person name="Iliev D."/>
            <person name="Coppola G."/>
            <person name="Wardell B."/>
            <person name="Micheletti D."/>
            <person name="Macalma T."/>
            <person name="Facci M."/>
            <person name="Mitchell J.T."/>
            <person name="Perazzolli M."/>
            <person name="Eldredge G."/>
            <person name="Gatto P."/>
            <person name="Oyzerski R."/>
            <person name="Moretto M."/>
            <person name="Gutin N."/>
            <person name="Stefanini M."/>
            <person name="Chen Y."/>
            <person name="Segala C."/>
            <person name="Davenport C."/>
            <person name="Dematte L."/>
            <person name="Mraz A."/>
            <person name="Battilana J."/>
            <person name="Stormo K."/>
            <person name="Costa F."/>
            <person name="Tao Q."/>
            <person name="Si-Ammour A."/>
            <person name="Harkins T."/>
            <person name="Lackey A."/>
            <person name="Perbost C."/>
            <person name="Taillon B."/>
            <person name="Stella A."/>
            <person name="Solovyev V."/>
            <person name="Fawcett J.A."/>
            <person name="Sterck L."/>
            <person name="Vandepoele K."/>
            <person name="Grando S.M."/>
            <person name="Toppo S."/>
            <person name="Moser C."/>
            <person name="Lanchbury J."/>
            <person name="Bogden R."/>
            <person name="Skolnick M."/>
            <person name="Sgaramella V."/>
            <person name="Bhatnagar S.K."/>
            <person name="Fontana P."/>
            <person name="Gutin A."/>
            <person name="Van de Peer Y."/>
            <person name="Salamini F."/>
            <person name="Viola R."/>
        </authorList>
    </citation>
    <scope>NUCLEOTIDE SEQUENCE</scope>
</reference>
<dbReference type="InterPro" id="IPR017930">
    <property type="entry name" value="Myb_dom"/>
</dbReference>
<evidence type="ECO:0000256" key="2">
    <source>
        <dbReference type="ARBA" id="ARBA00006015"/>
    </source>
</evidence>
<evidence type="ECO:0000259" key="14">
    <source>
        <dbReference type="PROSITE" id="PS50110"/>
    </source>
</evidence>
<dbReference type="Pfam" id="PF00072">
    <property type="entry name" value="Response_reg"/>
    <property type="match status" value="1"/>
</dbReference>
<keyword evidence="5 11" id="KW-0902">Two-component regulatory system</keyword>
<dbReference type="InterPro" id="IPR009057">
    <property type="entry name" value="Homeodomain-like_sf"/>
</dbReference>
<accession>A5BGD4</accession>
<keyword evidence="10 11" id="KW-0539">Nucleus</keyword>
<keyword evidence="4" id="KW-0932">Cytokinin signaling pathway</keyword>
<dbReference type="Gene3D" id="3.40.50.2300">
    <property type="match status" value="1"/>
</dbReference>
<evidence type="ECO:0000259" key="15">
    <source>
        <dbReference type="PROSITE" id="PS51294"/>
    </source>
</evidence>
<feature type="region of interest" description="Disordered" evidence="13">
    <location>
        <begin position="140"/>
        <end position="206"/>
    </location>
</feature>
<dbReference type="PIRSF" id="PIRSF036392">
    <property type="entry name" value="RR_ARR_type-B"/>
    <property type="match status" value="1"/>
</dbReference>
<dbReference type="ExpressionAtlas" id="A5BGD4">
    <property type="expression patterns" value="baseline and differential"/>
</dbReference>
<evidence type="ECO:0000313" key="16">
    <source>
        <dbReference type="EMBL" id="CAN81109.1"/>
    </source>
</evidence>
<evidence type="ECO:0000256" key="10">
    <source>
        <dbReference type="ARBA" id="ARBA00023242"/>
    </source>
</evidence>
<dbReference type="GO" id="GO:0005634">
    <property type="term" value="C:nucleus"/>
    <property type="evidence" value="ECO:0007669"/>
    <property type="project" value="UniProtKB-SubCell"/>
</dbReference>
<evidence type="ECO:0000256" key="6">
    <source>
        <dbReference type="ARBA" id="ARBA00023015"/>
    </source>
</evidence>
<evidence type="ECO:0000256" key="11">
    <source>
        <dbReference type="PIRNR" id="PIRNR036392"/>
    </source>
</evidence>
<dbReference type="GO" id="GO:0000160">
    <property type="term" value="P:phosphorelay signal transduction system"/>
    <property type="evidence" value="ECO:0007669"/>
    <property type="project" value="UniProtKB-KW"/>
</dbReference>
<dbReference type="Gene3D" id="1.10.10.60">
    <property type="entry name" value="Homeodomain-like"/>
    <property type="match status" value="1"/>
</dbReference>
<keyword evidence="3 12" id="KW-0597">Phosphoprotein</keyword>
<dbReference type="NCBIfam" id="TIGR01557">
    <property type="entry name" value="myb_SHAQKYF"/>
    <property type="match status" value="1"/>
</dbReference>
<evidence type="ECO:0000256" key="4">
    <source>
        <dbReference type="ARBA" id="ARBA00022864"/>
    </source>
</evidence>
<feature type="compositionally biased region" description="Basic and acidic residues" evidence="13">
    <location>
        <begin position="191"/>
        <end position="201"/>
    </location>
</feature>
<dbReference type="InterPro" id="IPR001005">
    <property type="entry name" value="SANT/Myb"/>
</dbReference>
<evidence type="ECO:0000256" key="9">
    <source>
        <dbReference type="ARBA" id="ARBA00023163"/>
    </source>
</evidence>
<feature type="domain" description="Response regulatory" evidence="14">
    <location>
        <begin position="19"/>
        <end position="134"/>
    </location>
</feature>
<feature type="domain" description="HTH myb-type" evidence="15">
    <location>
        <begin position="201"/>
        <end position="260"/>
    </location>
</feature>
<keyword evidence="9 11" id="KW-0804">Transcription</keyword>
<dbReference type="Pfam" id="PF00249">
    <property type="entry name" value="Myb_DNA-binding"/>
    <property type="match status" value="1"/>
</dbReference>
<dbReference type="GO" id="GO:0009736">
    <property type="term" value="P:cytokinin-activated signaling pathway"/>
    <property type="evidence" value="ECO:0007669"/>
    <property type="project" value="UniProtKB-KW"/>
</dbReference>
<feature type="modified residue" description="4-aspartylphosphate" evidence="12">
    <location>
        <position position="70"/>
    </location>
</feature>
<feature type="compositionally biased region" description="Basic and acidic residues" evidence="13">
    <location>
        <begin position="140"/>
        <end position="155"/>
    </location>
</feature>
<keyword evidence="7 11" id="KW-0238">DNA-binding</keyword>
<dbReference type="InterPro" id="IPR017053">
    <property type="entry name" value="Response_reg_B-typ_pln"/>
</dbReference>
<dbReference type="InterPro" id="IPR011006">
    <property type="entry name" value="CheY-like_superfamily"/>
</dbReference>
<evidence type="ECO:0000256" key="8">
    <source>
        <dbReference type="ARBA" id="ARBA00023159"/>
    </source>
</evidence>
<dbReference type="FunFam" id="1.10.10.60:FF:000007">
    <property type="entry name" value="Two-component response regulator"/>
    <property type="match status" value="1"/>
</dbReference>
<sequence length="693" mass="76269">MTVEPRVEDPNDQFPIGMRVLAVDDDPTCLRLLDTLLRRCQYHVTTTSQAITALKMLRENKNQFDLVISDVHMPDMDGFKLLELVGLEMDLPVIMLSANDDPKLVMKGITHGACDYLLKPVRIEQLKNIWQHVIRRRRFDPRDQNNSDSRDKRQGPGEGGQGSSEPGNPDHGKLNKKRKDQNEDDDEENDENGHDNEDPSSQKKPRVVWSVELHRKFVAAVNQLGIDRAVPKKILDLMNVEKLTRENVASHLQKYRLYLKRISCVANQQANMVAALGSTDSTYLHSLNGLGNFYNLSGSGQLPNSTFRSFPPSGMLGRLNTPSGMGMHCLSSSEMVQLGHLQNSSNPINSGGKFQPVLLPGNQNGIILQGMPMSLELEQLQHNKGIIRVGELSTTIGDSTVFPASSGFPDTKMTSSRSSSSLLVAANSPLMLQGHSQENQRRGGLRNQNSATLLNAELPSSFPDHGRCNDNWSTAVQPSAIQSSSFLLSDCFKQATLHPSNLRDNISSVTLQSGTNLRDVSCVTSMPPPLPDSRTDLECQAMTISSNSVKIMNYSPKVWDDHKHKLSHHSSLGCSSANSLIPAPGVMGTFDQGLDLKNTISDRNMDFNLMGESNFVNPLPMQQNAVEESASDTALQLKQGCTLGQRKPQSSYASNNVGSLEDLVSAMMKQLLLGMLHALRSDWNTGSKPEHSA</sequence>